<gene>
    <name evidence="2" type="ORF">C2G38_2050450</name>
</gene>
<accession>A0A397TYC6</accession>
<feature type="region of interest" description="Disordered" evidence="1">
    <location>
        <begin position="49"/>
        <end position="81"/>
    </location>
</feature>
<proteinExistence type="predicted"/>
<dbReference type="Proteomes" id="UP000266673">
    <property type="component" value="Unassembled WGS sequence"/>
</dbReference>
<evidence type="ECO:0000313" key="2">
    <source>
        <dbReference type="EMBL" id="RIB01948.1"/>
    </source>
</evidence>
<dbReference type="EMBL" id="QKWP01002871">
    <property type="protein sequence ID" value="RIB01948.1"/>
    <property type="molecule type" value="Genomic_DNA"/>
</dbReference>
<dbReference type="OrthoDB" id="2449530at2759"/>
<feature type="compositionally biased region" description="Low complexity" evidence="1">
    <location>
        <begin position="1"/>
        <end position="18"/>
    </location>
</feature>
<protein>
    <submittedName>
        <fullName evidence="2">Uncharacterized protein</fullName>
    </submittedName>
</protein>
<organism evidence="2 3">
    <name type="scientific">Gigaspora rosea</name>
    <dbReference type="NCBI Taxonomy" id="44941"/>
    <lineage>
        <taxon>Eukaryota</taxon>
        <taxon>Fungi</taxon>
        <taxon>Fungi incertae sedis</taxon>
        <taxon>Mucoromycota</taxon>
        <taxon>Glomeromycotina</taxon>
        <taxon>Glomeromycetes</taxon>
        <taxon>Diversisporales</taxon>
        <taxon>Gigasporaceae</taxon>
        <taxon>Gigaspora</taxon>
    </lineage>
</organism>
<evidence type="ECO:0000313" key="3">
    <source>
        <dbReference type="Proteomes" id="UP000266673"/>
    </source>
</evidence>
<evidence type="ECO:0000256" key="1">
    <source>
        <dbReference type="SAM" id="MobiDB-lite"/>
    </source>
</evidence>
<comment type="caution">
    <text evidence="2">The sequence shown here is derived from an EMBL/GenBank/DDBJ whole genome shotgun (WGS) entry which is preliminary data.</text>
</comment>
<sequence length="237" mass="27069">MSNNSNNPSKTSNTETTNAYNSNHIANPPNLDINIYFDYDSLDSIEKNRNRSLSPIRGQSRERSTNQNQTRRQNDRPQLNNAGYEQEILKQNRYLYLLVKELRRDVKEIKDELKRLRKEKESDLSPQVLDLLAKMKNYQGAACQNVRNSIWKVFGVEKLPLLKSNTGASGIVRWKQSVEVADCFCSLFVQNESGAYWIDLIARNAFSTAAVPTLTHDHCAFTLAVCDIILNPQSRSV</sequence>
<keyword evidence="3" id="KW-1185">Reference proteome</keyword>
<reference evidence="2 3" key="1">
    <citation type="submission" date="2018-06" db="EMBL/GenBank/DDBJ databases">
        <title>Comparative genomics reveals the genomic features of Rhizophagus irregularis, R. cerebriforme, R. diaphanum and Gigaspora rosea, and their symbiotic lifestyle signature.</title>
        <authorList>
            <person name="Morin E."/>
            <person name="San Clemente H."/>
            <person name="Chen E.C.H."/>
            <person name="De La Providencia I."/>
            <person name="Hainaut M."/>
            <person name="Kuo A."/>
            <person name="Kohler A."/>
            <person name="Murat C."/>
            <person name="Tang N."/>
            <person name="Roy S."/>
            <person name="Loubradou J."/>
            <person name="Henrissat B."/>
            <person name="Grigoriev I.V."/>
            <person name="Corradi N."/>
            <person name="Roux C."/>
            <person name="Martin F.M."/>
        </authorList>
    </citation>
    <scope>NUCLEOTIDE SEQUENCE [LARGE SCALE GENOMIC DNA]</scope>
    <source>
        <strain evidence="2 3">DAOM 194757</strain>
    </source>
</reference>
<name>A0A397TYC6_9GLOM</name>
<feature type="compositionally biased region" description="Polar residues" evidence="1">
    <location>
        <begin position="65"/>
        <end position="81"/>
    </location>
</feature>
<feature type="region of interest" description="Disordered" evidence="1">
    <location>
        <begin position="1"/>
        <end position="27"/>
    </location>
</feature>
<dbReference type="AlphaFoldDB" id="A0A397TYC6"/>